<name>A0A9N9DRV7_FUNMO</name>
<gene>
    <name evidence="6" type="ORF">FMOSSE_LOCUS11420</name>
</gene>
<evidence type="ECO:0000256" key="4">
    <source>
        <dbReference type="ARBA" id="ARBA00022989"/>
    </source>
</evidence>
<organism evidence="6 7">
    <name type="scientific">Funneliformis mosseae</name>
    <name type="common">Endomycorrhizal fungus</name>
    <name type="synonym">Glomus mosseae</name>
    <dbReference type="NCBI Taxonomy" id="27381"/>
    <lineage>
        <taxon>Eukaryota</taxon>
        <taxon>Fungi</taxon>
        <taxon>Fungi incertae sedis</taxon>
        <taxon>Mucoromycota</taxon>
        <taxon>Glomeromycotina</taxon>
        <taxon>Glomeromycetes</taxon>
        <taxon>Glomerales</taxon>
        <taxon>Glomeraceae</taxon>
        <taxon>Funneliformis</taxon>
    </lineage>
</organism>
<protein>
    <submittedName>
        <fullName evidence="6">8035_t:CDS:1</fullName>
    </submittedName>
</protein>
<dbReference type="Proteomes" id="UP000789375">
    <property type="component" value="Unassembled WGS sequence"/>
</dbReference>
<comment type="caution">
    <text evidence="6">The sequence shown here is derived from an EMBL/GenBank/DDBJ whole genome shotgun (WGS) entry which is preliminary data.</text>
</comment>
<dbReference type="GO" id="GO:0012505">
    <property type="term" value="C:endomembrane system"/>
    <property type="evidence" value="ECO:0007669"/>
    <property type="project" value="UniProtKB-SubCell"/>
</dbReference>
<keyword evidence="7" id="KW-1185">Reference proteome</keyword>
<dbReference type="AlphaFoldDB" id="A0A9N9DRV7"/>
<evidence type="ECO:0000313" key="6">
    <source>
        <dbReference type="EMBL" id="CAG8649881.1"/>
    </source>
</evidence>
<dbReference type="GO" id="GO:0005384">
    <property type="term" value="F:manganese ion transmembrane transporter activity"/>
    <property type="evidence" value="ECO:0007669"/>
    <property type="project" value="InterPro"/>
</dbReference>
<reference evidence="6" key="1">
    <citation type="submission" date="2021-06" db="EMBL/GenBank/DDBJ databases">
        <authorList>
            <person name="Kallberg Y."/>
            <person name="Tangrot J."/>
            <person name="Rosling A."/>
        </authorList>
    </citation>
    <scope>NUCLEOTIDE SEQUENCE</scope>
    <source>
        <strain evidence="6">87-6 pot B 2015</strain>
    </source>
</reference>
<dbReference type="Pfam" id="PF01988">
    <property type="entry name" value="VIT1"/>
    <property type="match status" value="1"/>
</dbReference>
<dbReference type="InterPro" id="IPR008217">
    <property type="entry name" value="Ccc1_fam"/>
</dbReference>
<evidence type="ECO:0000256" key="3">
    <source>
        <dbReference type="ARBA" id="ARBA00022692"/>
    </source>
</evidence>
<keyword evidence="5" id="KW-0472">Membrane</keyword>
<keyword evidence="4" id="KW-1133">Transmembrane helix</keyword>
<proteinExistence type="inferred from homology"/>
<keyword evidence="3" id="KW-0812">Transmembrane</keyword>
<sequence length="96" mass="10666">MSSLFTLYSRFANGTSHRYEMLIRKKYYHSPDIIRDMIFGLTDGLTIPFALAAGLSSLGHNYIVILGCLVELIASTISKTAGGWATSKAAEYHYWA</sequence>
<comment type="similarity">
    <text evidence="2">Belongs to the CCC1 family.</text>
</comment>
<evidence type="ECO:0000256" key="1">
    <source>
        <dbReference type="ARBA" id="ARBA00004127"/>
    </source>
</evidence>
<accession>A0A9N9DRV7</accession>
<evidence type="ECO:0000256" key="2">
    <source>
        <dbReference type="ARBA" id="ARBA00007049"/>
    </source>
</evidence>
<dbReference type="EMBL" id="CAJVPP010004439">
    <property type="protein sequence ID" value="CAG8649881.1"/>
    <property type="molecule type" value="Genomic_DNA"/>
</dbReference>
<evidence type="ECO:0000313" key="7">
    <source>
        <dbReference type="Proteomes" id="UP000789375"/>
    </source>
</evidence>
<dbReference type="GO" id="GO:0030026">
    <property type="term" value="P:intracellular manganese ion homeostasis"/>
    <property type="evidence" value="ECO:0007669"/>
    <property type="project" value="InterPro"/>
</dbReference>
<comment type="subcellular location">
    <subcellularLocation>
        <location evidence="1">Endomembrane system</location>
        <topology evidence="1">Multi-pass membrane protein</topology>
    </subcellularLocation>
</comment>
<evidence type="ECO:0000256" key="5">
    <source>
        <dbReference type="ARBA" id="ARBA00023136"/>
    </source>
</evidence>